<dbReference type="GO" id="GO:0004932">
    <property type="term" value="F:mating-type factor pheromone receptor activity"/>
    <property type="evidence" value="ECO:0007669"/>
    <property type="project" value="InterPro"/>
</dbReference>
<feature type="transmembrane region" description="Helical" evidence="15">
    <location>
        <begin position="178"/>
        <end position="208"/>
    </location>
</feature>
<dbReference type="Proteomes" id="UP000249757">
    <property type="component" value="Unassembled WGS sequence"/>
</dbReference>
<evidence type="ECO:0000256" key="3">
    <source>
        <dbReference type="ARBA" id="ARBA00011085"/>
    </source>
</evidence>
<dbReference type="PANTHER" id="PTHR28097:SF1">
    <property type="entry name" value="PHEROMONE A FACTOR RECEPTOR"/>
    <property type="match status" value="1"/>
</dbReference>
<comment type="caution">
    <text evidence="16">The sequence shown here is derived from an EMBL/GenBank/DDBJ whole genome shotgun (WGS) entry which is preliminary data.</text>
</comment>
<dbReference type="InterPro" id="IPR000719">
    <property type="entry name" value="Prot_kinase_dom"/>
</dbReference>
<dbReference type="InterPro" id="IPR000253">
    <property type="entry name" value="FHA_dom"/>
</dbReference>
<keyword evidence="5 15" id="KW-0812">Transmembrane</keyword>
<accession>A0A2W1E8U8</accession>
<dbReference type="InterPro" id="IPR008271">
    <property type="entry name" value="Ser/Thr_kinase_AS"/>
</dbReference>
<evidence type="ECO:0000256" key="7">
    <source>
        <dbReference type="ARBA" id="ARBA00022840"/>
    </source>
</evidence>
<keyword evidence="17" id="KW-1185">Reference proteome</keyword>
<dbReference type="SUPFAM" id="SSF49879">
    <property type="entry name" value="SMAD/FHA domain"/>
    <property type="match status" value="1"/>
</dbReference>
<feature type="region of interest" description="Disordered" evidence="14">
    <location>
        <begin position="445"/>
        <end position="474"/>
    </location>
</feature>
<keyword evidence="10 15" id="KW-0472">Membrane</keyword>
<dbReference type="CDD" id="cd14966">
    <property type="entry name" value="7tmD_STE3"/>
    <property type="match status" value="1"/>
</dbReference>
<dbReference type="InterPro" id="IPR001499">
    <property type="entry name" value="GPCR_STE3"/>
</dbReference>
<feature type="transmembrane region" description="Helical" evidence="15">
    <location>
        <begin position="20"/>
        <end position="40"/>
    </location>
</feature>
<dbReference type="PROSITE" id="PS50011">
    <property type="entry name" value="PROTEIN_KINASE_DOM"/>
    <property type="match status" value="1"/>
</dbReference>
<dbReference type="OrthoDB" id="74764at2759"/>
<dbReference type="PROSITE" id="PS00107">
    <property type="entry name" value="PROTEIN_KINASE_ATP"/>
    <property type="match status" value="1"/>
</dbReference>
<dbReference type="AlphaFoldDB" id="A0A2W1E8U8"/>
<evidence type="ECO:0000256" key="5">
    <source>
        <dbReference type="ARBA" id="ARBA00022692"/>
    </source>
</evidence>
<dbReference type="PROSITE" id="PS50006">
    <property type="entry name" value="FHA_DOMAIN"/>
    <property type="match status" value="1"/>
</dbReference>
<reference evidence="17" key="1">
    <citation type="journal article" date="2022" name="Microb. Genom.">
        <title>A global pangenome for the wheat fungal pathogen Pyrenophora tritici-repentis and prediction of effector protein structural homology.</title>
        <authorList>
            <person name="Moolhuijzen P.M."/>
            <person name="See P.T."/>
            <person name="Shi G."/>
            <person name="Powell H.R."/>
            <person name="Cockram J."/>
            <person name="Jorgensen L.N."/>
            <person name="Benslimane H."/>
            <person name="Strelkov S.E."/>
            <person name="Turner J."/>
            <person name="Liu Z."/>
            <person name="Moffat C.S."/>
        </authorList>
    </citation>
    <scope>NUCLEOTIDE SEQUENCE [LARGE SCALE GENOMIC DNA]</scope>
</reference>
<evidence type="ECO:0000256" key="12">
    <source>
        <dbReference type="ARBA" id="ARBA00023224"/>
    </source>
</evidence>
<dbReference type="SMART" id="SM00220">
    <property type="entry name" value="S_TKc"/>
    <property type="match status" value="1"/>
</dbReference>
<dbReference type="SUPFAM" id="SSF56112">
    <property type="entry name" value="Protein kinase-like (PK-like)"/>
    <property type="match status" value="1"/>
</dbReference>
<feature type="compositionally biased region" description="Low complexity" evidence="14">
    <location>
        <begin position="447"/>
        <end position="460"/>
    </location>
</feature>
<dbReference type="Gene3D" id="1.10.510.10">
    <property type="entry name" value="Transferase(Phosphotransferase) domain 1"/>
    <property type="match status" value="1"/>
</dbReference>
<evidence type="ECO:0000256" key="6">
    <source>
        <dbReference type="ARBA" id="ARBA00022741"/>
    </source>
</evidence>
<feature type="transmembrane region" description="Helical" evidence="15">
    <location>
        <begin position="138"/>
        <end position="158"/>
    </location>
</feature>
<feature type="transmembrane region" description="Helical" evidence="15">
    <location>
        <begin position="52"/>
        <end position="74"/>
    </location>
</feature>
<dbReference type="Gene3D" id="2.60.200.20">
    <property type="match status" value="1"/>
</dbReference>
<keyword evidence="16" id="KW-0808">Transferase</keyword>
<organism evidence="16 17">
    <name type="scientific">Pyrenophora tritici-repentis</name>
    <dbReference type="NCBI Taxonomy" id="45151"/>
    <lineage>
        <taxon>Eukaryota</taxon>
        <taxon>Fungi</taxon>
        <taxon>Dikarya</taxon>
        <taxon>Ascomycota</taxon>
        <taxon>Pezizomycotina</taxon>
        <taxon>Dothideomycetes</taxon>
        <taxon>Pleosporomycetidae</taxon>
        <taxon>Pleosporales</taxon>
        <taxon>Pleosporineae</taxon>
        <taxon>Pleosporaceae</taxon>
        <taxon>Pyrenophora</taxon>
    </lineage>
</organism>
<dbReference type="InterPro" id="IPR008984">
    <property type="entry name" value="SMAD_FHA_dom_sf"/>
</dbReference>
<evidence type="ECO:0000256" key="15">
    <source>
        <dbReference type="SAM" id="Phobius"/>
    </source>
</evidence>
<keyword evidence="4" id="KW-0589">Pheromone response</keyword>
<evidence type="ECO:0000256" key="9">
    <source>
        <dbReference type="ARBA" id="ARBA00023040"/>
    </source>
</evidence>
<keyword evidence="11" id="KW-0675">Receptor</keyword>
<evidence type="ECO:0000256" key="1">
    <source>
        <dbReference type="ARBA" id="ARBA00004141"/>
    </source>
</evidence>
<dbReference type="InterPro" id="IPR011009">
    <property type="entry name" value="Kinase-like_dom_sf"/>
</dbReference>
<keyword evidence="9" id="KW-0297">G-protein coupled receptor</keyword>
<gene>
    <name evidence="16" type="ORF">Ptr86124_001336</name>
</gene>
<keyword evidence="12" id="KW-0807">Transducer</keyword>
<sequence>MGTDVVDVDVYVQSGVINAPLYTSAVVFPVLAFISWTICIPPMAWHFQQSNVAMGSFILWIILLNFFNSINPLIWPRDNLIDWWDGSVWCDIQVRLQVSCGVGLAVSSALIVRKLARVMDTSNIIVSSSRTSKTKERIWEAVWCWGAPLLLMVLYYVIQPTRYMIYGIVGCIATYDTSWPSIVIIFIWAPIAMCVAAYWAALLVYRLYRYRRDFHRLVTARNTTASRFVRLFILSMVVILIYLVYSFYLLVQVCLVVNDPYSWSTIHDPARFNTIIRVPMYGKVQMDKWIQIVTGFVIFALFGTGVDAHNLYKRMLVSVGAGKIWPSLYEESQHGSRTPSILIAARSWTENVSTKAKSMLSSSSKIDETRDTFSTSTRNGSIALDAISHLQNTTTEDTLVRLKQKDPASSTGRRSFFKRWFATPYLNSPILPLFSHRHFTTITGPDASRSPAAAASSSSPGVHTQAWAAQGTSSGGRASVGMHGSSIEVCGNEQFYLGRDTALCRYAWYEDLTISRVHLRIHCILYDQDPDSTIAPFVYATDLSANGTYLKRSNLECTASQGPGILMGRNSTFLLDDRDEISISETVTLIYRSKSPLQLMSLTALQEKERQTFASRFLVTGRLLGEGGYGKVLVGINQNTQRQLACKIIRIDKLYNTLAVQNLRLPSGGRQEREPQTKKRWPTRVASCFREFDILKDLTHPNTIALEKVFWSPSTIYIFLELATGGDLFSFINFKGGKLDDTQAATVVHQILKGVEYLHGQGIAHRDLKPDNILMTSFEEDARVVISDFGAARFLPGAKTPSSSQSNKYQRMFSVVGTFEYTAPEIFRLNRAIPADGGYSKSVDMWSIGSITAILLTGDALFIDRSHPEYHTNPKDVIVGLAAVCDLSVLDEDHHPCWMTVGGLPKHFIKNLLVLKEEDRMTASMALAHSWFSENTKKTYARTIAAWKPPKKNIQLVERITSPLPASGISNKTSSHVTTSRHLGDIGSQIRPPNTSLPSIIEDHEPAQCASQVKLSSSKGKATTPHLRSGGQLTHRELQLPQTGVIFGSPGHQISLLKSATPGMDVDDMDDGEDSDCSGESLNRVTNNYSQRREYIRHLQHQEYQSGHGSIQVHQTPFDEYVNYEGRRDEHTVDEVYYQEAQDPENDSVCVQETPPELMRKRGRAYDQALPAYKRRFAIGSSG</sequence>
<dbReference type="GO" id="GO:0000750">
    <property type="term" value="P:pheromone-dependent signal transduction involved in conjugation with cellular fusion"/>
    <property type="evidence" value="ECO:0007669"/>
    <property type="project" value="TreeGrafter"/>
</dbReference>
<feature type="transmembrane region" description="Helical" evidence="15">
    <location>
        <begin position="94"/>
        <end position="112"/>
    </location>
</feature>
<dbReference type="GO" id="GO:0005886">
    <property type="term" value="C:plasma membrane"/>
    <property type="evidence" value="ECO:0007669"/>
    <property type="project" value="TreeGrafter"/>
</dbReference>
<dbReference type="GO" id="GO:0004672">
    <property type="term" value="F:protein kinase activity"/>
    <property type="evidence" value="ECO:0007669"/>
    <property type="project" value="InterPro"/>
</dbReference>
<evidence type="ECO:0000256" key="10">
    <source>
        <dbReference type="ARBA" id="ARBA00023136"/>
    </source>
</evidence>
<keyword evidence="6 13" id="KW-0547">Nucleotide-binding</keyword>
<feature type="region of interest" description="Disordered" evidence="14">
    <location>
        <begin position="965"/>
        <end position="992"/>
    </location>
</feature>
<evidence type="ECO:0000256" key="4">
    <source>
        <dbReference type="ARBA" id="ARBA00022507"/>
    </source>
</evidence>
<dbReference type="InterPro" id="IPR017441">
    <property type="entry name" value="Protein_kinase_ATP_BS"/>
</dbReference>
<dbReference type="GO" id="GO:0005524">
    <property type="term" value="F:ATP binding"/>
    <property type="evidence" value="ECO:0007669"/>
    <property type="project" value="UniProtKB-UniRule"/>
</dbReference>
<evidence type="ECO:0000313" key="17">
    <source>
        <dbReference type="Proteomes" id="UP000249757"/>
    </source>
</evidence>
<protein>
    <submittedName>
        <fullName evidence="16">Meiosis-specific serine/threonine-protein kinase mek1</fullName>
    </submittedName>
</protein>
<comment type="subcellular location">
    <subcellularLocation>
        <location evidence="1">Membrane</location>
        <topology evidence="1">Multi-pass membrane protein</topology>
    </subcellularLocation>
</comment>
<dbReference type="PROSITE" id="PS00108">
    <property type="entry name" value="PROTEIN_KINASE_ST"/>
    <property type="match status" value="1"/>
</dbReference>
<keyword evidence="16" id="KW-0418">Kinase</keyword>
<evidence type="ECO:0000256" key="11">
    <source>
        <dbReference type="ARBA" id="ARBA00023170"/>
    </source>
</evidence>
<evidence type="ECO:0000256" key="2">
    <source>
        <dbReference type="ARBA" id="ARBA00005575"/>
    </source>
</evidence>
<name>A0A2W1E8U8_9PLEO</name>
<comment type="similarity">
    <text evidence="3">Belongs to the G-protein coupled receptor 4 family.</text>
</comment>
<evidence type="ECO:0000256" key="8">
    <source>
        <dbReference type="ARBA" id="ARBA00022989"/>
    </source>
</evidence>
<keyword evidence="7 13" id="KW-0067">ATP-binding</keyword>
<dbReference type="Gene3D" id="3.30.200.20">
    <property type="entry name" value="Phosphorylase Kinase, domain 1"/>
    <property type="match status" value="1"/>
</dbReference>
<comment type="similarity">
    <text evidence="2">Belongs to the protein kinase superfamily. CAMK Ser/Thr protein kinase family. CHEK2 subfamily.</text>
</comment>
<dbReference type="SMART" id="SM00240">
    <property type="entry name" value="FHA"/>
    <property type="match status" value="1"/>
</dbReference>
<dbReference type="Pfam" id="PF02076">
    <property type="entry name" value="STE3"/>
    <property type="match status" value="1"/>
</dbReference>
<feature type="compositionally biased region" description="Polar residues" evidence="14">
    <location>
        <begin position="968"/>
        <end position="981"/>
    </location>
</feature>
<dbReference type="PANTHER" id="PTHR28097">
    <property type="entry name" value="PHEROMONE A FACTOR RECEPTOR"/>
    <property type="match status" value="1"/>
</dbReference>
<dbReference type="PRINTS" id="PR00899">
    <property type="entry name" value="GPCRSTE3"/>
</dbReference>
<dbReference type="EMBL" id="NRDI02000001">
    <property type="protein sequence ID" value="KAI1520968.1"/>
    <property type="molecule type" value="Genomic_DNA"/>
</dbReference>
<keyword evidence="8 15" id="KW-1133">Transmembrane helix</keyword>
<dbReference type="Pfam" id="PF00069">
    <property type="entry name" value="Pkinase"/>
    <property type="match status" value="1"/>
</dbReference>
<feature type="transmembrane region" description="Helical" evidence="15">
    <location>
        <begin position="228"/>
        <end position="251"/>
    </location>
</feature>
<feature type="binding site" evidence="13">
    <location>
        <position position="647"/>
    </location>
    <ligand>
        <name>ATP</name>
        <dbReference type="ChEBI" id="CHEBI:30616"/>
    </ligand>
</feature>
<evidence type="ECO:0000256" key="14">
    <source>
        <dbReference type="SAM" id="MobiDB-lite"/>
    </source>
</evidence>
<proteinExistence type="inferred from homology"/>
<evidence type="ECO:0000256" key="13">
    <source>
        <dbReference type="PROSITE-ProRule" id="PRU10141"/>
    </source>
</evidence>
<evidence type="ECO:0000313" key="16">
    <source>
        <dbReference type="EMBL" id="KAI1520968.1"/>
    </source>
</evidence>